<evidence type="ECO:0000313" key="2">
    <source>
        <dbReference type="EMBL" id="KKZ75586.1"/>
    </source>
</evidence>
<name>A0A2P2GVS6_STREW</name>
<sequence length="489" mass="52002">MRRAETNGIPLYWDDIPGPFTAHLLLGTGIEYEPLPVRGVTEVAEQLALGAVADAARGCDELASAVGGDHLCFTVAGEPERVAEVLNRLCRALAEPPVDGLAGAVRRAVARQLREERWEGFQERELAFRYGLRGPGKTGRPAPAVEGLGAAEVRAWAAARFTRGGAALLLTGPPPKSLDPRLPEGPAAERPVAEPLPGTSGCWLEAPHEAGEQVTLSFDVPSTPVGHLAADVARVRAAHDPDIASNLTGEVELHSSYLGGGRMRFWLLAPTDELGTQAVADGLDAVLRGLAAQGPAEEEVRRAVAVRSTRLDTDAGRHAQLFGAGLDHVSGLEVLDVPAARARLAAAGAEDVRAALAGYPSTAVLVLPAHCAPGPDSPFVPEPDRFDQDFHEARTYRPRLFGPVGRHERMYLGDEGLAHWTGHCHHSVRWHQVAGLGVFPSGRRVLYGELGAVIDIQADWYKSGGDLIAAVDSRVPPSLRFPRGDGEPI</sequence>
<keyword evidence="3" id="KW-1185">Reference proteome</keyword>
<dbReference type="AlphaFoldDB" id="A0A2P2GVS6"/>
<organism evidence="2 3">
    <name type="scientific">Streptomyces showdoensis</name>
    <dbReference type="NCBI Taxonomy" id="68268"/>
    <lineage>
        <taxon>Bacteria</taxon>
        <taxon>Bacillati</taxon>
        <taxon>Actinomycetota</taxon>
        <taxon>Actinomycetes</taxon>
        <taxon>Kitasatosporales</taxon>
        <taxon>Streptomycetaceae</taxon>
        <taxon>Streptomyces</taxon>
    </lineage>
</organism>
<gene>
    <name evidence="2" type="ORF">VO63_01820</name>
</gene>
<dbReference type="RefSeq" id="WP_046905676.1">
    <property type="nucleotide sequence ID" value="NZ_BAAAXG010000026.1"/>
</dbReference>
<dbReference type="OrthoDB" id="3798591at2"/>
<evidence type="ECO:0000313" key="3">
    <source>
        <dbReference type="Proteomes" id="UP000265325"/>
    </source>
</evidence>
<protein>
    <submittedName>
        <fullName evidence="2">Uncharacterized protein</fullName>
    </submittedName>
</protein>
<comment type="caution">
    <text evidence="2">The sequence shown here is derived from an EMBL/GenBank/DDBJ whole genome shotgun (WGS) entry which is preliminary data.</text>
</comment>
<accession>A0A2P2GVS6</accession>
<dbReference type="SUPFAM" id="SSF63411">
    <property type="entry name" value="LuxS/MPP-like metallohydrolase"/>
    <property type="match status" value="1"/>
</dbReference>
<dbReference type="EMBL" id="LAQS01000002">
    <property type="protein sequence ID" value="KKZ75586.1"/>
    <property type="molecule type" value="Genomic_DNA"/>
</dbReference>
<dbReference type="InterPro" id="IPR011249">
    <property type="entry name" value="Metalloenz_LuxS/M16"/>
</dbReference>
<reference evidence="2 3" key="1">
    <citation type="submission" date="2015-05" db="EMBL/GenBank/DDBJ databases">
        <title>Draft Genome assembly of Streptomyces showdoensis.</title>
        <authorList>
            <person name="Thapa K.K."/>
            <person name="Metsa-Ketela M."/>
        </authorList>
    </citation>
    <scope>NUCLEOTIDE SEQUENCE [LARGE SCALE GENOMIC DNA]</scope>
    <source>
        <strain evidence="2 3">ATCC 15227</strain>
    </source>
</reference>
<dbReference type="GO" id="GO:0046872">
    <property type="term" value="F:metal ion binding"/>
    <property type="evidence" value="ECO:0007669"/>
    <property type="project" value="InterPro"/>
</dbReference>
<proteinExistence type="predicted"/>
<evidence type="ECO:0000256" key="1">
    <source>
        <dbReference type="SAM" id="MobiDB-lite"/>
    </source>
</evidence>
<feature type="region of interest" description="Disordered" evidence="1">
    <location>
        <begin position="170"/>
        <end position="200"/>
    </location>
</feature>
<dbReference type="Proteomes" id="UP000265325">
    <property type="component" value="Unassembled WGS sequence"/>
</dbReference>